<evidence type="ECO:0000313" key="2">
    <source>
        <dbReference type="EMBL" id="TQL74396.1"/>
    </source>
</evidence>
<name>A0A543APB9_9MICC</name>
<feature type="transmembrane region" description="Helical" evidence="1">
    <location>
        <begin position="12"/>
        <end position="36"/>
    </location>
</feature>
<evidence type="ECO:0000256" key="1">
    <source>
        <dbReference type="SAM" id="Phobius"/>
    </source>
</evidence>
<keyword evidence="1" id="KW-1133">Transmembrane helix</keyword>
<protein>
    <submittedName>
        <fullName evidence="2">Uncharacterized protein</fullName>
    </submittedName>
</protein>
<evidence type="ECO:0000313" key="3">
    <source>
        <dbReference type="Proteomes" id="UP000319746"/>
    </source>
</evidence>
<reference evidence="2 3" key="1">
    <citation type="submission" date="2019-06" db="EMBL/GenBank/DDBJ databases">
        <title>Sequencing the genomes of 1000 actinobacteria strains.</title>
        <authorList>
            <person name="Klenk H.-P."/>
        </authorList>
    </citation>
    <scope>NUCLEOTIDE SEQUENCE [LARGE SCALE GENOMIC DNA]</scope>
    <source>
        <strain evidence="2 3">DSM 24083</strain>
    </source>
</reference>
<dbReference type="AlphaFoldDB" id="A0A543APB9"/>
<dbReference type="EMBL" id="VFOU01000001">
    <property type="protein sequence ID" value="TQL74396.1"/>
    <property type="molecule type" value="Genomic_DNA"/>
</dbReference>
<dbReference type="RefSeq" id="WP_141864986.1">
    <property type="nucleotide sequence ID" value="NZ_BAABAN010000001.1"/>
</dbReference>
<sequence length="95" mass="10470">MNTTPRTSPKHILWWGIGLLILGVLSQVLSTSLSIQASMVSDPIGNPFYYWVFSPVLIIIQNAAFPLGAAFIGASVVIRYLQQSQPTLSQQPEQR</sequence>
<feature type="transmembrane region" description="Helical" evidence="1">
    <location>
        <begin position="48"/>
        <end position="81"/>
    </location>
</feature>
<organism evidence="2 3">
    <name type="scientific">Enteractinococcus coprophilus</name>
    <dbReference type="NCBI Taxonomy" id="1027633"/>
    <lineage>
        <taxon>Bacteria</taxon>
        <taxon>Bacillati</taxon>
        <taxon>Actinomycetota</taxon>
        <taxon>Actinomycetes</taxon>
        <taxon>Micrococcales</taxon>
        <taxon>Micrococcaceae</taxon>
    </lineage>
</organism>
<proteinExistence type="predicted"/>
<keyword evidence="1" id="KW-0812">Transmembrane</keyword>
<gene>
    <name evidence="2" type="ORF">FB556_0860</name>
</gene>
<keyword evidence="3" id="KW-1185">Reference proteome</keyword>
<dbReference type="Proteomes" id="UP000319746">
    <property type="component" value="Unassembled WGS sequence"/>
</dbReference>
<accession>A0A543APB9</accession>
<dbReference type="OrthoDB" id="5007569at2"/>
<comment type="caution">
    <text evidence="2">The sequence shown here is derived from an EMBL/GenBank/DDBJ whole genome shotgun (WGS) entry which is preliminary data.</text>
</comment>
<keyword evidence="1" id="KW-0472">Membrane</keyword>